<dbReference type="Gene3D" id="3.30.540.10">
    <property type="entry name" value="Fructose-1,6-Bisphosphatase, subunit A, domain 1"/>
    <property type="match status" value="1"/>
</dbReference>
<feature type="binding site" evidence="4">
    <location>
        <position position="91"/>
    </location>
    <ligand>
        <name>Mg(2+)</name>
        <dbReference type="ChEBI" id="CHEBI:18420"/>
        <label>2</label>
    </ligand>
</feature>
<dbReference type="PROSITE" id="PS00629">
    <property type="entry name" value="IMP_1"/>
    <property type="match status" value="1"/>
</dbReference>
<dbReference type="Pfam" id="PF00459">
    <property type="entry name" value="Inositol_P"/>
    <property type="match status" value="1"/>
</dbReference>
<feature type="binding site" evidence="4">
    <location>
        <position position="225"/>
    </location>
    <ligand>
        <name>Mg(2+)</name>
        <dbReference type="ChEBI" id="CHEBI:18420"/>
        <label>2</label>
    </ligand>
</feature>
<feature type="binding site" evidence="4">
    <location>
        <position position="225"/>
    </location>
    <ligand>
        <name>substrate</name>
    </ligand>
</feature>
<dbReference type="InterPro" id="IPR006240">
    <property type="entry name" value="CysQ"/>
</dbReference>
<comment type="cofactor">
    <cofactor evidence="4">
        <name>Mg(2+)</name>
        <dbReference type="ChEBI" id="CHEBI:18420"/>
    </cofactor>
</comment>
<keyword evidence="4" id="KW-0472">Membrane</keyword>
<organism evidence="5 6">
    <name type="scientific">Ponticaulis profundi</name>
    <dbReference type="NCBI Taxonomy" id="2665222"/>
    <lineage>
        <taxon>Bacteria</taxon>
        <taxon>Pseudomonadati</taxon>
        <taxon>Pseudomonadota</taxon>
        <taxon>Alphaproteobacteria</taxon>
        <taxon>Hyphomonadales</taxon>
        <taxon>Hyphomonadaceae</taxon>
        <taxon>Ponticaulis</taxon>
    </lineage>
</organism>
<comment type="subcellular location">
    <subcellularLocation>
        <location evidence="4">Cell inner membrane</location>
        <topology evidence="4">Peripheral membrane protein</topology>
        <orientation evidence="4">Cytoplasmic side</orientation>
    </subcellularLocation>
</comment>
<comment type="caution">
    <text evidence="5">The sequence shown here is derived from an EMBL/GenBank/DDBJ whole genome shotgun (WGS) entry which is preliminary data.</text>
</comment>
<accession>A0ABW1SA87</accession>
<dbReference type="RefSeq" id="WP_377378695.1">
    <property type="nucleotide sequence ID" value="NZ_JBHSSW010000012.1"/>
</dbReference>
<comment type="similarity">
    <text evidence="4">Belongs to the inositol monophosphatase superfamily. CysQ family.</text>
</comment>
<evidence type="ECO:0000313" key="6">
    <source>
        <dbReference type="Proteomes" id="UP001596303"/>
    </source>
</evidence>
<evidence type="ECO:0000256" key="3">
    <source>
        <dbReference type="ARBA" id="ARBA00022842"/>
    </source>
</evidence>
<dbReference type="Gene3D" id="3.40.190.80">
    <property type="match status" value="1"/>
</dbReference>
<feature type="binding site" evidence="4">
    <location>
        <position position="91"/>
    </location>
    <ligand>
        <name>Mg(2+)</name>
        <dbReference type="ChEBI" id="CHEBI:18420"/>
        <label>1</label>
    </ligand>
</feature>
<feature type="binding site" evidence="4">
    <location>
        <position position="72"/>
    </location>
    <ligand>
        <name>Mg(2+)</name>
        <dbReference type="ChEBI" id="CHEBI:18420"/>
        <label>1</label>
    </ligand>
</feature>
<sequence>MTTEINAALSDKLVKLAIDAGVVIMDVYNAASGIDTDTKKDDSPVTVADQKAEDLILAGLKEAAPEIPVLAEESVAAGKIPELGEQFFLVDPLDGTKEFIKRGTDFTVNIALIVSGRPVMGVVYAPARDHLWVAEGPTKAWQAEVAPGGDVPAASARKPMKIRKLPEAGVTAVASKSHRTPETDEFLGKFEVAELVSMGSSLKFCMIAAGDADLYPRLGRTMEWDTGAAHAVISAAGGRVLTLEGEDLTYGKKERGYDNPYFVVYGDVEPPKS</sequence>
<dbReference type="GO" id="GO:0008441">
    <property type="term" value="F:3'(2'),5'-bisphosphate nucleotidase activity"/>
    <property type="evidence" value="ECO:0007669"/>
    <property type="project" value="UniProtKB-EC"/>
</dbReference>
<dbReference type="InterPro" id="IPR020583">
    <property type="entry name" value="Inositol_monoP_metal-BS"/>
</dbReference>
<feature type="binding site" evidence="4">
    <location>
        <position position="93"/>
    </location>
    <ligand>
        <name>Mg(2+)</name>
        <dbReference type="ChEBI" id="CHEBI:18420"/>
        <label>1</label>
    </ligand>
</feature>
<keyword evidence="6" id="KW-1185">Reference proteome</keyword>
<gene>
    <name evidence="4 5" type="primary">cysQ</name>
    <name evidence="5" type="ORF">ACFQDM_10245</name>
</gene>
<comment type="catalytic activity">
    <reaction evidence="1 4">
        <text>adenosine 3',5'-bisphosphate + H2O = AMP + phosphate</text>
        <dbReference type="Rhea" id="RHEA:10040"/>
        <dbReference type="ChEBI" id="CHEBI:15377"/>
        <dbReference type="ChEBI" id="CHEBI:43474"/>
        <dbReference type="ChEBI" id="CHEBI:58343"/>
        <dbReference type="ChEBI" id="CHEBI:456215"/>
        <dbReference type="EC" id="3.1.3.7"/>
    </reaction>
</comment>
<keyword evidence="2 4" id="KW-0479">Metal-binding</keyword>
<dbReference type="SUPFAM" id="SSF56655">
    <property type="entry name" value="Carbohydrate phosphatase"/>
    <property type="match status" value="1"/>
</dbReference>
<evidence type="ECO:0000256" key="4">
    <source>
        <dbReference type="HAMAP-Rule" id="MF_02095"/>
    </source>
</evidence>
<dbReference type="EMBL" id="JBHSSW010000012">
    <property type="protein sequence ID" value="MFC6198463.1"/>
    <property type="molecule type" value="Genomic_DNA"/>
</dbReference>
<proteinExistence type="inferred from homology"/>
<dbReference type="PRINTS" id="PR00377">
    <property type="entry name" value="IMPHPHTASES"/>
</dbReference>
<keyword evidence="4" id="KW-1003">Cell membrane</keyword>
<dbReference type="CDD" id="cd01638">
    <property type="entry name" value="CysQ"/>
    <property type="match status" value="1"/>
</dbReference>
<feature type="binding site" evidence="4">
    <location>
        <begin position="93"/>
        <end position="96"/>
    </location>
    <ligand>
        <name>substrate</name>
    </ligand>
</feature>
<evidence type="ECO:0000256" key="1">
    <source>
        <dbReference type="ARBA" id="ARBA00001625"/>
    </source>
</evidence>
<evidence type="ECO:0000313" key="5">
    <source>
        <dbReference type="EMBL" id="MFC6198463.1"/>
    </source>
</evidence>
<dbReference type="PANTHER" id="PTHR43028:SF5">
    <property type="entry name" value="3'(2'),5'-BISPHOSPHATE NUCLEOTIDASE 1"/>
    <property type="match status" value="1"/>
</dbReference>
<keyword evidence="3 4" id="KW-0460">Magnesium</keyword>
<dbReference type="HAMAP" id="MF_02095">
    <property type="entry name" value="CysQ"/>
    <property type="match status" value="1"/>
</dbReference>
<dbReference type="InterPro" id="IPR050725">
    <property type="entry name" value="CysQ/Inositol_MonoPase"/>
</dbReference>
<dbReference type="NCBIfam" id="TIGR01331">
    <property type="entry name" value="bisphos_cysQ"/>
    <property type="match status" value="1"/>
</dbReference>
<feature type="binding site" evidence="4">
    <location>
        <position position="72"/>
    </location>
    <ligand>
        <name>substrate</name>
    </ligand>
</feature>
<comment type="function">
    <text evidence="4">Converts adenosine-3',5'-bisphosphate (PAP) to AMP.</text>
</comment>
<keyword evidence="4 5" id="KW-0378">Hydrolase</keyword>
<dbReference type="InterPro" id="IPR000760">
    <property type="entry name" value="Inositol_monophosphatase-like"/>
</dbReference>
<name>A0ABW1SA87_9PROT</name>
<reference evidence="6" key="1">
    <citation type="journal article" date="2019" name="Int. J. Syst. Evol. Microbiol.">
        <title>The Global Catalogue of Microorganisms (GCM) 10K type strain sequencing project: providing services to taxonomists for standard genome sequencing and annotation.</title>
        <authorList>
            <consortium name="The Broad Institute Genomics Platform"/>
            <consortium name="The Broad Institute Genome Sequencing Center for Infectious Disease"/>
            <person name="Wu L."/>
            <person name="Ma J."/>
        </authorList>
    </citation>
    <scope>NUCLEOTIDE SEQUENCE [LARGE SCALE GENOMIC DNA]</scope>
    <source>
        <strain evidence="6">CGMCC-1.15741</strain>
    </source>
</reference>
<protein>
    <recommendedName>
        <fullName evidence="4">3'(2'),5'-bisphosphate nucleotidase CysQ</fullName>
        <ecNumber evidence="4">3.1.3.7</ecNumber>
    </recommendedName>
    <alternativeName>
        <fullName evidence="4">3'(2'),5-bisphosphonucleoside 3'(2')-phosphohydrolase</fullName>
    </alternativeName>
    <alternativeName>
        <fullName evidence="4">3'-phosphoadenosine 5'-phosphate phosphatase</fullName>
        <shortName evidence="4">PAP phosphatase</shortName>
    </alternativeName>
</protein>
<dbReference type="EC" id="3.1.3.7" evidence="4"/>
<dbReference type="PANTHER" id="PTHR43028">
    <property type="entry name" value="3'(2'),5'-BISPHOSPHATE NUCLEOTIDASE 1"/>
    <property type="match status" value="1"/>
</dbReference>
<dbReference type="Proteomes" id="UP001596303">
    <property type="component" value="Unassembled WGS sequence"/>
</dbReference>
<feature type="binding site" evidence="4">
    <location>
        <position position="94"/>
    </location>
    <ligand>
        <name>Mg(2+)</name>
        <dbReference type="ChEBI" id="CHEBI:18420"/>
        <label>2</label>
    </ligand>
</feature>
<keyword evidence="4" id="KW-0997">Cell inner membrane</keyword>
<evidence type="ECO:0000256" key="2">
    <source>
        <dbReference type="ARBA" id="ARBA00022723"/>
    </source>
</evidence>